<dbReference type="EMBL" id="BSCH01000028">
    <property type="protein sequence ID" value="GLG91862.1"/>
    <property type="molecule type" value="Genomic_DNA"/>
</dbReference>
<dbReference type="AlphaFoldDB" id="A0A9W6CI62"/>
<comment type="caution">
    <text evidence="1">The sequence shown here is derived from an EMBL/GenBank/DDBJ whole genome shotgun (WGS) entry which is preliminary data.</text>
</comment>
<reference evidence="1" key="1">
    <citation type="submission" date="2022-11" db="EMBL/GenBank/DDBJ databases">
        <title>Draft genome sequence of Sellimonas catena strain 18CBH55.</title>
        <authorList>
            <person name="Atsushi H."/>
            <person name="Moriya O."/>
            <person name="Mitsuo S."/>
        </authorList>
    </citation>
    <scope>NUCLEOTIDE SEQUENCE</scope>
    <source>
        <strain evidence="1">18CBH55</strain>
    </source>
</reference>
<organism evidence="1 2">
    <name type="scientific">Sellimonas catena</name>
    <dbReference type="NCBI Taxonomy" id="2994035"/>
    <lineage>
        <taxon>Bacteria</taxon>
        <taxon>Bacillati</taxon>
        <taxon>Bacillota</taxon>
        <taxon>Clostridia</taxon>
        <taxon>Lachnospirales</taxon>
        <taxon>Lachnospiraceae</taxon>
        <taxon>Sellimonas</taxon>
    </lineage>
</organism>
<protein>
    <submittedName>
        <fullName evidence="1">Uncharacterized protein</fullName>
    </submittedName>
</protein>
<dbReference type="Proteomes" id="UP001145094">
    <property type="component" value="Unassembled WGS sequence"/>
</dbReference>
<sequence length="131" mass="14751">MEAKEKAEQEAAETTEPGAHGVYDFEELLTKMYGSYFSDQGIESIPYWIYTNLNAYAADRDVKVTFDSVNIQPEESSDGNYYTFTAALKYSIGGEEAEYEQTGTALFEDGKIQNITFTDGLMTEIENQLFV</sequence>
<name>A0A9W6CI62_9FIRM</name>
<evidence type="ECO:0000313" key="2">
    <source>
        <dbReference type="Proteomes" id="UP001145094"/>
    </source>
</evidence>
<gene>
    <name evidence="1" type="ORF">Selli2_32890</name>
</gene>
<reference evidence="1" key="2">
    <citation type="submission" date="2022-11" db="EMBL/GenBank/DDBJ databases">
        <title>Draft genome sequence of Sellimonas catena strain 18CBH55.</title>
        <authorList>
            <person name="Hisatomi A."/>
            <person name="Ohkuma M."/>
            <person name="Sakamoto M."/>
        </authorList>
    </citation>
    <scope>NUCLEOTIDE SEQUENCE</scope>
    <source>
        <strain evidence="1">18CBH55</strain>
    </source>
</reference>
<accession>A0A9W6CI62</accession>
<reference evidence="1" key="3">
    <citation type="journal article" date="2023" name="Int. J. Syst. Evol. Microbiol.">
        <title>Sellimonas catena sp. nov., isolated from human faeces.</title>
        <authorList>
            <person name="Hisatomi A."/>
            <person name="Ohkuma M."/>
            <person name="Sakamoto M."/>
        </authorList>
    </citation>
    <scope>NUCLEOTIDE SEQUENCE</scope>
    <source>
        <strain evidence="1">18CBH55</strain>
    </source>
</reference>
<evidence type="ECO:0000313" key="1">
    <source>
        <dbReference type="EMBL" id="GLG91862.1"/>
    </source>
</evidence>
<proteinExistence type="predicted"/>